<dbReference type="SUPFAM" id="SSF47203">
    <property type="entry name" value="Acyl-CoA dehydrogenase C-terminal domain-like"/>
    <property type="match status" value="1"/>
</dbReference>
<comment type="caution">
    <text evidence="9">The sequence shown here is derived from an EMBL/GenBank/DDBJ whole genome shotgun (WGS) entry which is preliminary data.</text>
</comment>
<dbReference type="InterPro" id="IPR009075">
    <property type="entry name" value="AcylCo_DH/oxidase_C"/>
</dbReference>
<comment type="cofactor">
    <cofactor evidence="4">
        <name>FAD</name>
        <dbReference type="ChEBI" id="CHEBI:57692"/>
    </cofactor>
</comment>
<dbReference type="InterPro" id="IPR052904">
    <property type="entry name" value="Acyl-CoA_dehydrogenase-like"/>
</dbReference>
<gene>
    <name evidence="9" type="primary">acdh-11</name>
    <name evidence="9" type="ORF">TNIN_185601</name>
</gene>
<name>A0A8X6MHZ7_9ARAC</name>
<proteinExistence type="inferred from homology"/>
<dbReference type="Gene3D" id="1.20.140.10">
    <property type="entry name" value="Butyryl-CoA Dehydrogenase, subunit A, domain 3"/>
    <property type="match status" value="1"/>
</dbReference>
<sequence length="634" mass="72400">MPISFFHIVFKRCFNVRQYNILPFCYYQPIRFRSVKIIEGYKLKEEFSKVDFLRYSEVKHAQFCQEQPKLDNPFLADIPLQSFLNHYVPDEVKREISDDLKRFGDRIVDEIDDLGWECELNLPSLENTDVWGRRTDELRTCHAWKKQHDISAEEGIVAIPYEQKLHLWSRLHQICKIYLYSPSAGLYTCPLAMTDGAAKTILSWRNSVSGETNERFVNAFNKLISRDPETFWTSGQWMTERRGGSDVANSTETVAVPDNGFYRLYGYKWFSSATDSNMALTLARIVQDNEVSEDLQTFKGLTMFYVETRNSQGELNNMEIVKLKNKLGTRSLPTAELLLDGSIAYKLFDESRGIASISHMLNITRLHNAVASVGAMRRILQLSRDYSRKRIAFGKTLAEIPLHMRVLSAMEMEIRGSLLLLLKVGILLGKTEVGVSTTDELLLLRLMSPILKLYTAKQAVAVASEGLETFGGQGYMEDSRLPVILRNAQVLPIWEGTTNVMSLDVIRSLLKTDSEALMSLKKSIALCLEAGKKESTLQDSCFKIDKSINYILHFIKNYPESLNIAARDISYSIARSYIGALLIENAAITKKTTDIFMANQWCEVQELCPLSLHKDYIYYVKNDYEAIMEGYAVD</sequence>
<feature type="domain" description="Adaptive response protein AidB N-terminal" evidence="7">
    <location>
        <begin position="72"/>
        <end position="201"/>
    </location>
</feature>
<evidence type="ECO:0000259" key="5">
    <source>
        <dbReference type="Pfam" id="PF00441"/>
    </source>
</evidence>
<keyword evidence="3 4" id="KW-0274">FAD</keyword>
<dbReference type="Pfam" id="PF22217">
    <property type="entry name" value="ACDH-11_C"/>
    <property type="match status" value="1"/>
</dbReference>
<dbReference type="Gene3D" id="6.10.250.600">
    <property type="match status" value="1"/>
</dbReference>
<evidence type="ECO:0000256" key="2">
    <source>
        <dbReference type="ARBA" id="ARBA00022630"/>
    </source>
</evidence>
<dbReference type="InterPro" id="IPR036250">
    <property type="entry name" value="AcylCo_DH-like_C"/>
</dbReference>
<evidence type="ECO:0000256" key="1">
    <source>
        <dbReference type="ARBA" id="ARBA00009347"/>
    </source>
</evidence>
<dbReference type="InterPro" id="IPR053998">
    <property type="entry name" value="ACDH-11_C"/>
</dbReference>
<protein>
    <submittedName>
        <fullName evidence="9">Acyl-CoA dehydrogenase family member 11</fullName>
    </submittedName>
</protein>
<comment type="similarity">
    <text evidence="1 4">Belongs to the acyl-CoA dehydrogenase family.</text>
</comment>
<feature type="domain" description="Acyl-CoA oxidase/dehydrogenase middle" evidence="6">
    <location>
        <begin position="236"/>
        <end position="340"/>
    </location>
</feature>
<dbReference type="SUPFAM" id="SSF56645">
    <property type="entry name" value="Acyl-CoA dehydrogenase NM domain-like"/>
    <property type="match status" value="1"/>
</dbReference>
<dbReference type="OrthoDB" id="10251155at2759"/>
<dbReference type="Gene3D" id="2.40.110.20">
    <property type="match status" value="1"/>
</dbReference>
<dbReference type="Pfam" id="PF00441">
    <property type="entry name" value="Acyl-CoA_dh_1"/>
    <property type="match status" value="1"/>
</dbReference>
<evidence type="ECO:0000259" key="8">
    <source>
        <dbReference type="Pfam" id="PF22217"/>
    </source>
</evidence>
<dbReference type="Pfam" id="PF18158">
    <property type="entry name" value="AidB_N"/>
    <property type="match status" value="1"/>
</dbReference>
<dbReference type="Pfam" id="PF02770">
    <property type="entry name" value="Acyl-CoA_dh_M"/>
    <property type="match status" value="1"/>
</dbReference>
<evidence type="ECO:0000256" key="4">
    <source>
        <dbReference type="RuleBase" id="RU362125"/>
    </source>
</evidence>
<reference evidence="9" key="1">
    <citation type="submission" date="2020-08" db="EMBL/GenBank/DDBJ databases">
        <title>Multicomponent nature underlies the extraordinary mechanical properties of spider dragline silk.</title>
        <authorList>
            <person name="Kono N."/>
            <person name="Nakamura H."/>
            <person name="Mori M."/>
            <person name="Yoshida Y."/>
            <person name="Ohtoshi R."/>
            <person name="Malay A.D."/>
            <person name="Moran D.A.P."/>
            <person name="Tomita M."/>
            <person name="Numata K."/>
            <person name="Arakawa K."/>
        </authorList>
    </citation>
    <scope>NUCLEOTIDE SEQUENCE</scope>
</reference>
<evidence type="ECO:0000259" key="7">
    <source>
        <dbReference type="Pfam" id="PF18158"/>
    </source>
</evidence>
<dbReference type="EMBL" id="BMAV01027000">
    <property type="protein sequence ID" value="GFS55139.1"/>
    <property type="molecule type" value="Genomic_DNA"/>
</dbReference>
<evidence type="ECO:0000259" key="6">
    <source>
        <dbReference type="Pfam" id="PF02770"/>
    </source>
</evidence>
<dbReference type="PANTHER" id="PTHR42707:SF2">
    <property type="entry name" value="ACD11 DEHYDROGENASE"/>
    <property type="match status" value="1"/>
</dbReference>
<evidence type="ECO:0000256" key="3">
    <source>
        <dbReference type="ARBA" id="ARBA00022827"/>
    </source>
</evidence>
<evidence type="ECO:0000313" key="10">
    <source>
        <dbReference type="Proteomes" id="UP000886998"/>
    </source>
</evidence>
<keyword evidence="4" id="KW-0560">Oxidoreductase</keyword>
<dbReference type="InterPro" id="IPR006091">
    <property type="entry name" value="Acyl-CoA_Oxase/DH_mid-dom"/>
</dbReference>
<dbReference type="GO" id="GO:0003995">
    <property type="term" value="F:acyl-CoA dehydrogenase activity"/>
    <property type="evidence" value="ECO:0007669"/>
    <property type="project" value="TreeGrafter"/>
</dbReference>
<evidence type="ECO:0000313" key="9">
    <source>
        <dbReference type="EMBL" id="GFS55139.1"/>
    </source>
</evidence>
<feature type="domain" description="Acyl-CoA dehydrogenase/oxidase C-terminal" evidence="5">
    <location>
        <begin position="352"/>
        <end position="509"/>
    </location>
</feature>
<feature type="domain" description="Acyl-CoA dehydrogenase 11-like C-terminal" evidence="8">
    <location>
        <begin position="516"/>
        <end position="619"/>
    </location>
</feature>
<dbReference type="Proteomes" id="UP000886998">
    <property type="component" value="Unassembled WGS sequence"/>
</dbReference>
<dbReference type="AlphaFoldDB" id="A0A8X6MHZ7"/>
<organism evidence="9 10">
    <name type="scientific">Trichonephila inaurata madagascariensis</name>
    <dbReference type="NCBI Taxonomy" id="2747483"/>
    <lineage>
        <taxon>Eukaryota</taxon>
        <taxon>Metazoa</taxon>
        <taxon>Ecdysozoa</taxon>
        <taxon>Arthropoda</taxon>
        <taxon>Chelicerata</taxon>
        <taxon>Arachnida</taxon>
        <taxon>Araneae</taxon>
        <taxon>Araneomorphae</taxon>
        <taxon>Entelegynae</taxon>
        <taxon>Araneoidea</taxon>
        <taxon>Nephilidae</taxon>
        <taxon>Trichonephila</taxon>
        <taxon>Trichonephila inaurata</taxon>
    </lineage>
</organism>
<keyword evidence="2 4" id="KW-0285">Flavoprotein</keyword>
<keyword evidence="10" id="KW-1185">Reference proteome</keyword>
<dbReference type="InterPro" id="IPR041504">
    <property type="entry name" value="AidB_N"/>
</dbReference>
<dbReference type="PANTHER" id="PTHR42707">
    <property type="entry name" value="ACYL-COA DEHYDROGENASE"/>
    <property type="match status" value="1"/>
</dbReference>
<accession>A0A8X6MHZ7</accession>
<dbReference type="InterPro" id="IPR009100">
    <property type="entry name" value="AcylCoA_DH/oxidase_NM_dom_sf"/>
</dbReference>